<keyword evidence="4 7" id="KW-1133">Transmembrane helix</keyword>
<keyword evidence="11" id="KW-1185">Reference proteome</keyword>
<dbReference type="RefSeq" id="WP_120168850.1">
    <property type="nucleotide sequence ID" value="NZ_MCIB01000012.1"/>
</dbReference>
<dbReference type="Pfam" id="PF02687">
    <property type="entry name" value="FtsX"/>
    <property type="match status" value="1"/>
</dbReference>
<evidence type="ECO:0000256" key="4">
    <source>
        <dbReference type="ARBA" id="ARBA00022989"/>
    </source>
</evidence>
<keyword evidence="10" id="KW-0132">Cell division</keyword>
<comment type="similarity">
    <text evidence="6">Belongs to the ABC-4 integral membrane protein family.</text>
</comment>
<feature type="transmembrane region" description="Helical" evidence="7">
    <location>
        <begin position="284"/>
        <end position="308"/>
    </location>
</feature>
<feature type="domain" description="ABC3 transporter permease C-terminal" evidence="8">
    <location>
        <begin position="287"/>
        <end position="400"/>
    </location>
</feature>
<dbReference type="InterPro" id="IPR003838">
    <property type="entry name" value="ABC3_permease_C"/>
</dbReference>
<evidence type="ECO:0000259" key="9">
    <source>
        <dbReference type="Pfam" id="PF12704"/>
    </source>
</evidence>
<dbReference type="EMBL" id="MCIB01000012">
    <property type="protein sequence ID" value="RKD32354.1"/>
    <property type="molecule type" value="Genomic_DNA"/>
</dbReference>
<evidence type="ECO:0000259" key="8">
    <source>
        <dbReference type="Pfam" id="PF02687"/>
    </source>
</evidence>
<keyword evidence="5 7" id="KW-0472">Membrane</keyword>
<evidence type="ECO:0000256" key="3">
    <source>
        <dbReference type="ARBA" id="ARBA00022692"/>
    </source>
</evidence>
<evidence type="ECO:0000313" key="11">
    <source>
        <dbReference type="Proteomes" id="UP000284177"/>
    </source>
</evidence>
<feature type="domain" description="MacB-like periplasmic core" evidence="9">
    <location>
        <begin position="21"/>
        <end position="248"/>
    </location>
</feature>
<keyword evidence="2" id="KW-1003">Cell membrane</keyword>
<evidence type="ECO:0000256" key="5">
    <source>
        <dbReference type="ARBA" id="ARBA00023136"/>
    </source>
</evidence>
<evidence type="ECO:0000256" key="2">
    <source>
        <dbReference type="ARBA" id="ARBA00022475"/>
    </source>
</evidence>
<dbReference type="OrthoDB" id="9770036at2"/>
<dbReference type="AlphaFoldDB" id="A0A419T470"/>
<reference evidence="10 11" key="1">
    <citation type="submission" date="2016-08" db="EMBL/GenBank/DDBJ databases">
        <title>Novel Firmicutes and Novel Genomes.</title>
        <authorList>
            <person name="Poppleton D.I."/>
            <person name="Gribaldo S."/>
        </authorList>
    </citation>
    <scope>NUCLEOTIDE SEQUENCE [LARGE SCALE GENOMIC DNA]</scope>
    <source>
        <strain evidence="10 11">CTT3</strain>
    </source>
</reference>
<evidence type="ECO:0000313" key="10">
    <source>
        <dbReference type="EMBL" id="RKD32354.1"/>
    </source>
</evidence>
<keyword evidence="10" id="KW-0131">Cell cycle</keyword>
<proteinExistence type="inferred from homology"/>
<accession>A0A419T470</accession>
<evidence type="ECO:0000256" key="6">
    <source>
        <dbReference type="ARBA" id="ARBA00038076"/>
    </source>
</evidence>
<dbReference type="Pfam" id="PF12704">
    <property type="entry name" value="MacB_PCD"/>
    <property type="match status" value="1"/>
</dbReference>
<organism evidence="10 11">
    <name type="scientific">Thermohalobacter berrensis</name>
    <dbReference type="NCBI Taxonomy" id="99594"/>
    <lineage>
        <taxon>Bacteria</taxon>
        <taxon>Bacillati</taxon>
        <taxon>Bacillota</taxon>
        <taxon>Tissierellia</taxon>
        <taxon>Tissierellales</taxon>
        <taxon>Thermohalobacteraceae</taxon>
        <taxon>Thermohalobacter</taxon>
    </lineage>
</organism>
<dbReference type="Proteomes" id="UP000284177">
    <property type="component" value="Unassembled WGS sequence"/>
</dbReference>
<dbReference type="GO" id="GO:0022857">
    <property type="term" value="F:transmembrane transporter activity"/>
    <property type="evidence" value="ECO:0007669"/>
    <property type="project" value="TreeGrafter"/>
</dbReference>
<feature type="transmembrane region" description="Helical" evidence="7">
    <location>
        <begin position="328"/>
        <end position="361"/>
    </location>
</feature>
<comment type="subcellular location">
    <subcellularLocation>
        <location evidence="1">Cell membrane</location>
        <topology evidence="1">Multi-pass membrane protein</topology>
    </subcellularLocation>
</comment>
<evidence type="ECO:0000256" key="7">
    <source>
        <dbReference type="SAM" id="Phobius"/>
    </source>
</evidence>
<name>A0A419T470_9FIRM</name>
<keyword evidence="3 7" id="KW-0812">Transmembrane</keyword>
<dbReference type="GO" id="GO:0005886">
    <property type="term" value="C:plasma membrane"/>
    <property type="evidence" value="ECO:0007669"/>
    <property type="project" value="UniProtKB-SubCell"/>
</dbReference>
<dbReference type="PANTHER" id="PTHR30572">
    <property type="entry name" value="MEMBRANE COMPONENT OF TRANSPORTER-RELATED"/>
    <property type="match status" value="1"/>
</dbReference>
<gene>
    <name evidence="10" type="ORF">BET03_03340</name>
</gene>
<comment type="caution">
    <text evidence="10">The sequence shown here is derived from an EMBL/GenBank/DDBJ whole genome shotgun (WGS) entry which is preliminary data.</text>
</comment>
<dbReference type="InterPro" id="IPR050250">
    <property type="entry name" value="Macrolide_Exporter_MacB"/>
</dbReference>
<evidence type="ECO:0000256" key="1">
    <source>
        <dbReference type="ARBA" id="ARBA00004651"/>
    </source>
</evidence>
<sequence length="407" mass="45381">MNFIESIGVALASLWANKMRTFLTMLGIIIGISSVITIVSLGQGSQAQIGNEFEKIGTNRVSIRMNWGENPKYRDRFDDTDIEAIRRIFKDDINAISPIIADRAKALKGRYNGDIDLYGVNEEYINIDRLDILKGRFLSESDVKGRRRIAVIEKRLALELFKRTNVIGEKVFIDNGYKRLPFTIVGIYEYKKTSFDKLAENFGAKVITNIYIPISTVKKLGYTDKYWLFEVAISDNNKIDEVSKDIIQVLERRHRNVGKNFYMYFSAKQQMETLDNVMGILSKVVGAVAAISLLVGGIGVMNIMLVSVTERTREIGIRKAIGATRKDILIQFLVEAMIISGIGGLIGTTLGLIIANIIAISMGIPPVISFVTIIIAVIFSSAVGIFFGIYPANKAAKLDPIDALRYE</sequence>
<feature type="transmembrane region" description="Helical" evidence="7">
    <location>
        <begin position="367"/>
        <end position="390"/>
    </location>
</feature>
<protein>
    <submittedName>
        <fullName evidence="10">Cell division protein FtsX</fullName>
    </submittedName>
</protein>
<dbReference type="InterPro" id="IPR025857">
    <property type="entry name" value="MacB_PCD"/>
</dbReference>
<dbReference type="PANTHER" id="PTHR30572:SF4">
    <property type="entry name" value="ABC TRANSPORTER PERMEASE YTRF"/>
    <property type="match status" value="1"/>
</dbReference>
<feature type="transmembrane region" description="Helical" evidence="7">
    <location>
        <begin position="21"/>
        <end position="42"/>
    </location>
</feature>
<dbReference type="GO" id="GO:0051301">
    <property type="term" value="P:cell division"/>
    <property type="evidence" value="ECO:0007669"/>
    <property type="project" value="UniProtKB-KW"/>
</dbReference>